<dbReference type="GO" id="GO:0009254">
    <property type="term" value="P:peptidoglycan turnover"/>
    <property type="evidence" value="ECO:0007669"/>
    <property type="project" value="TreeGrafter"/>
</dbReference>
<dbReference type="InterPro" id="IPR036505">
    <property type="entry name" value="Amidase/PGRP_sf"/>
</dbReference>
<dbReference type="InterPro" id="IPR051206">
    <property type="entry name" value="NAMLAA_amidase_2"/>
</dbReference>
<evidence type="ECO:0000256" key="4">
    <source>
        <dbReference type="ARBA" id="ARBA00023316"/>
    </source>
</evidence>
<comment type="catalytic activity">
    <reaction evidence="1">
        <text>Hydrolyzes the link between N-acetylmuramoyl residues and L-amino acid residues in certain cell-wall glycopeptides.</text>
        <dbReference type="EC" id="3.5.1.28"/>
    </reaction>
</comment>
<evidence type="ECO:0000313" key="7">
    <source>
        <dbReference type="Proteomes" id="UP000442535"/>
    </source>
</evidence>
<dbReference type="Pfam" id="PF01510">
    <property type="entry name" value="Amidase_2"/>
    <property type="match status" value="1"/>
</dbReference>
<dbReference type="AlphaFoldDB" id="A0A7K0K540"/>
<dbReference type="RefSeq" id="WP_154546363.1">
    <property type="nucleotide sequence ID" value="NZ_VUMY01000023.1"/>
</dbReference>
<dbReference type="Proteomes" id="UP000442535">
    <property type="component" value="Unassembled WGS sequence"/>
</dbReference>
<evidence type="ECO:0000259" key="5">
    <source>
        <dbReference type="SMART" id="SM00644"/>
    </source>
</evidence>
<dbReference type="GO" id="GO:0009253">
    <property type="term" value="P:peptidoglycan catabolic process"/>
    <property type="evidence" value="ECO:0007669"/>
    <property type="project" value="InterPro"/>
</dbReference>
<evidence type="ECO:0000313" key="6">
    <source>
        <dbReference type="EMBL" id="MST50564.1"/>
    </source>
</evidence>
<keyword evidence="3" id="KW-0378">Hydrolase</keyword>
<dbReference type="GO" id="GO:0071555">
    <property type="term" value="P:cell wall organization"/>
    <property type="evidence" value="ECO:0007669"/>
    <property type="project" value="UniProtKB-KW"/>
</dbReference>
<dbReference type="EMBL" id="VUMY01000023">
    <property type="protein sequence ID" value="MST50564.1"/>
    <property type="molecule type" value="Genomic_DNA"/>
</dbReference>
<dbReference type="InterPro" id="IPR002502">
    <property type="entry name" value="Amidase_domain"/>
</dbReference>
<sequence>MRINQIWSPNRTNAATHKRLVVIHTMESPEGVRTAEDVARYFQNPRIRASAHYCVDADSVSQCVPERQVAWAAPGCNHDGIQIELAGRAGQTPAQWQDAFSRAELDLTARLVAEICDRWNIPIRHLSNGQLGAGWAGIIGHNQASDVYRKSDHWDPGPNFPWDEFIQKIQQYASGKVPEAPLWKENNMLLREPDGSIYEVSGGVATVIGDPNLVQALMNGGVPLIQIQAGQIGWWHKRNSDDNSMGGRVREMKDLLTDYPGMSDTLKRTSILRGIAGKLGITSRTN</sequence>
<dbReference type="CDD" id="cd06583">
    <property type="entry name" value="PGRP"/>
    <property type="match status" value="1"/>
</dbReference>
<keyword evidence="4" id="KW-0961">Cell wall biogenesis/degradation</keyword>
<feature type="domain" description="N-acetylmuramoyl-L-alanine amidase" evidence="5">
    <location>
        <begin position="7"/>
        <end position="157"/>
    </location>
</feature>
<evidence type="ECO:0000256" key="2">
    <source>
        <dbReference type="ARBA" id="ARBA00011901"/>
    </source>
</evidence>
<dbReference type="PANTHER" id="PTHR30417">
    <property type="entry name" value="N-ACETYLMURAMOYL-L-ALANINE AMIDASE AMID"/>
    <property type="match status" value="1"/>
</dbReference>
<name>A0A7K0K540_9ACTO</name>
<comment type="caution">
    <text evidence="6">The sequence shown here is derived from an EMBL/GenBank/DDBJ whole genome shotgun (WGS) entry which is preliminary data.</text>
</comment>
<evidence type="ECO:0000256" key="1">
    <source>
        <dbReference type="ARBA" id="ARBA00001561"/>
    </source>
</evidence>
<dbReference type="GO" id="GO:0008745">
    <property type="term" value="F:N-acetylmuramoyl-L-alanine amidase activity"/>
    <property type="evidence" value="ECO:0007669"/>
    <property type="project" value="UniProtKB-EC"/>
</dbReference>
<gene>
    <name evidence="6" type="ORF">FYJ63_10085</name>
</gene>
<keyword evidence="7" id="KW-1185">Reference proteome</keyword>
<dbReference type="Gene3D" id="3.40.80.10">
    <property type="entry name" value="Peptidoglycan recognition protein-like"/>
    <property type="match status" value="1"/>
</dbReference>
<organism evidence="6 7">
    <name type="scientific">Mobiluncus porci</name>
    <dbReference type="NCBI Taxonomy" id="2652278"/>
    <lineage>
        <taxon>Bacteria</taxon>
        <taxon>Bacillati</taxon>
        <taxon>Actinomycetota</taxon>
        <taxon>Actinomycetes</taxon>
        <taxon>Actinomycetales</taxon>
        <taxon>Actinomycetaceae</taxon>
        <taxon>Mobiluncus</taxon>
    </lineage>
</organism>
<dbReference type="EC" id="3.5.1.28" evidence="2"/>
<protein>
    <recommendedName>
        <fullName evidence="2">N-acetylmuramoyl-L-alanine amidase</fullName>
        <ecNumber evidence="2">3.5.1.28</ecNumber>
    </recommendedName>
</protein>
<evidence type="ECO:0000256" key="3">
    <source>
        <dbReference type="ARBA" id="ARBA00022801"/>
    </source>
</evidence>
<dbReference type="SMART" id="SM00644">
    <property type="entry name" value="Ami_2"/>
    <property type="match status" value="1"/>
</dbReference>
<proteinExistence type="predicted"/>
<dbReference type="SUPFAM" id="SSF55846">
    <property type="entry name" value="N-acetylmuramoyl-L-alanine amidase-like"/>
    <property type="match status" value="1"/>
</dbReference>
<dbReference type="PANTHER" id="PTHR30417:SF1">
    <property type="entry name" value="N-ACETYLMURAMOYL-L-ALANINE AMIDASE AMID"/>
    <property type="match status" value="1"/>
</dbReference>
<reference evidence="6 7" key="1">
    <citation type="submission" date="2019-08" db="EMBL/GenBank/DDBJ databases">
        <title>In-depth cultivation of the pig gut microbiome towards novel bacterial diversity and tailored functional studies.</title>
        <authorList>
            <person name="Wylensek D."/>
            <person name="Hitch T.C.A."/>
            <person name="Clavel T."/>
        </authorList>
    </citation>
    <scope>NUCLEOTIDE SEQUENCE [LARGE SCALE GENOMIC DNA]</scope>
    <source>
        <strain evidence="6 7">RF-GAM-744-WT-7</strain>
    </source>
</reference>
<accession>A0A7K0K540</accession>